<name>A0A0P1GCB4_9RHOB</name>
<reference evidence="9 11" key="2">
    <citation type="submission" date="2015-09" db="EMBL/GenBank/DDBJ databases">
        <authorList>
            <person name="Rodrigo-Torres L."/>
            <person name="Arahal D.R."/>
        </authorList>
    </citation>
    <scope>NUCLEOTIDE SEQUENCE [LARGE SCALE GENOMIC DNA]</scope>
    <source>
        <strain evidence="9 11">CECT 5118</strain>
    </source>
</reference>
<dbReference type="GO" id="GO:0016740">
    <property type="term" value="F:transferase activity"/>
    <property type="evidence" value="ECO:0007669"/>
    <property type="project" value="UniProtKB-KW"/>
</dbReference>
<dbReference type="Proteomes" id="UP000051086">
    <property type="component" value="Unassembled WGS sequence"/>
</dbReference>
<feature type="signal peptide" evidence="8">
    <location>
        <begin position="1"/>
        <end position="26"/>
    </location>
</feature>
<evidence type="ECO:0000256" key="8">
    <source>
        <dbReference type="SAM" id="SignalP"/>
    </source>
</evidence>
<evidence type="ECO:0000256" key="7">
    <source>
        <dbReference type="ARBA" id="ARBA00022841"/>
    </source>
</evidence>
<reference evidence="10 12" key="1">
    <citation type="submission" date="2015-09" db="EMBL/GenBank/DDBJ databases">
        <authorList>
            <consortium name="Swine Surveillance"/>
        </authorList>
    </citation>
    <scope>NUCLEOTIDE SEQUENCE [LARGE SCALE GENOMIC DNA]</scope>
    <source>
        <strain evidence="10 12">5120</strain>
    </source>
</reference>
<dbReference type="PROSITE" id="PS51257">
    <property type="entry name" value="PROKAR_LIPOPROTEIN"/>
    <property type="match status" value="1"/>
</dbReference>
<dbReference type="EMBL" id="CYSB01000040">
    <property type="protein sequence ID" value="CUH69748.1"/>
    <property type="molecule type" value="Genomic_DNA"/>
</dbReference>
<dbReference type="UniPathway" id="UPA00286"/>
<comment type="pathway">
    <text evidence="2">Glycan biosynthesis; alginate biosynthesis.</text>
</comment>
<accession>A0A0P1GCB4</accession>
<keyword evidence="5 8" id="KW-0732">Signal</keyword>
<dbReference type="EMBL" id="CYSC01000035">
    <property type="protein sequence ID" value="CUH73152.1"/>
    <property type="molecule type" value="Genomic_DNA"/>
</dbReference>
<keyword evidence="10" id="KW-0808">Transferase</keyword>
<protein>
    <recommendedName>
        <fullName evidence="4">Alginate biosynthesis protein AlgF</fullName>
    </recommendedName>
</protein>
<evidence type="ECO:0000313" key="9">
    <source>
        <dbReference type="EMBL" id="CUH69748.1"/>
    </source>
</evidence>
<feature type="chain" id="PRO_5009792642" description="Alginate biosynthesis protein AlgF" evidence="8">
    <location>
        <begin position="27"/>
        <end position="200"/>
    </location>
</feature>
<organism evidence="10 12">
    <name type="scientific">Thalassovita autumnalis</name>
    <dbReference type="NCBI Taxonomy" id="2072972"/>
    <lineage>
        <taxon>Bacteria</taxon>
        <taxon>Pseudomonadati</taxon>
        <taxon>Pseudomonadota</taxon>
        <taxon>Alphaproteobacteria</taxon>
        <taxon>Rhodobacterales</taxon>
        <taxon>Roseobacteraceae</taxon>
        <taxon>Thalassovita</taxon>
    </lineage>
</organism>
<comment type="similarity">
    <text evidence="3">Belongs to the AlgF family.</text>
</comment>
<proteinExistence type="inferred from homology"/>
<gene>
    <name evidence="9" type="ORF">TL5118_03718</name>
    <name evidence="10" type="ORF">TL5120_02959</name>
</gene>
<evidence type="ECO:0000256" key="5">
    <source>
        <dbReference type="ARBA" id="ARBA00022729"/>
    </source>
</evidence>
<dbReference type="GO" id="GO:0042121">
    <property type="term" value="P:alginic acid biosynthetic process"/>
    <property type="evidence" value="ECO:0007669"/>
    <property type="project" value="UniProtKB-UniPathway"/>
</dbReference>
<keyword evidence="6" id="KW-0574">Periplasm</keyword>
<dbReference type="Proteomes" id="UP000051887">
    <property type="component" value="Unassembled WGS sequence"/>
</dbReference>
<dbReference type="GO" id="GO:0042597">
    <property type="term" value="C:periplasmic space"/>
    <property type="evidence" value="ECO:0007669"/>
    <property type="project" value="UniProtKB-SubCell"/>
</dbReference>
<keyword evidence="11" id="KW-1185">Reference proteome</keyword>
<comment type="subcellular location">
    <subcellularLocation>
        <location evidence="1">Periplasm</location>
    </subcellularLocation>
</comment>
<evidence type="ECO:0000256" key="4">
    <source>
        <dbReference type="ARBA" id="ARBA00013964"/>
    </source>
</evidence>
<dbReference type="OrthoDB" id="7872201at2"/>
<dbReference type="RefSeq" id="WP_058244300.1">
    <property type="nucleotide sequence ID" value="NZ_CYSB01000040.1"/>
</dbReference>
<dbReference type="Pfam" id="PF11182">
    <property type="entry name" value="AlgF"/>
    <property type="match status" value="1"/>
</dbReference>
<evidence type="ECO:0000256" key="3">
    <source>
        <dbReference type="ARBA" id="ARBA00010033"/>
    </source>
</evidence>
<evidence type="ECO:0000313" key="10">
    <source>
        <dbReference type="EMBL" id="CUH73152.1"/>
    </source>
</evidence>
<evidence type="ECO:0000256" key="6">
    <source>
        <dbReference type="ARBA" id="ARBA00022764"/>
    </source>
</evidence>
<evidence type="ECO:0000313" key="11">
    <source>
        <dbReference type="Proteomes" id="UP000051086"/>
    </source>
</evidence>
<dbReference type="InterPro" id="IPR035422">
    <property type="entry name" value="AlgF"/>
</dbReference>
<evidence type="ECO:0000256" key="2">
    <source>
        <dbReference type="ARBA" id="ARBA00005182"/>
    </source>
</evidence>
<sequence>MFTQRFSPPVAAAVAACVMAATAVFADTDEAALYAPDLPSDAIFLRWVDTDVPLPALGLPHQPVAGQEAYRPLSARHLNGAEPGAFYSVLAGPEGTARLVEEPARGQKSKVHLILLNASGQPVRLVLADAGHEVIQQTNAFASGGRMVNPVSARLAVLADDDRPLGEVAVRLRRGQNVTVLVTDDGVRLIENQIGDLLEE</sequence>
<evidence type="ECO:0000313" key="12">
    <source>
        <dbReference type="Proteomes" id="UP000051887"/>
    </source>
</evidence>
<dbReference type="AlphaFoldDB" id="A0A0P1GCB4"/>
<keyword evidence="7" id="KW-0016">Alginate biosynthesis</keyword>
<evidence type="ECO:0000256" key="1">
    <source>
        <dbReference type="ARBA" id="ARBA00004418"/>
    </source>
</evidence>